<dbReference type="Proteomes" id="UP000034032">
    <property type="component" value="Unassembled WGS sequence"/>
</dbReference>
<dbReference type="InterPro" id="IPR023214">
    <property type="entry name" value="HAD_sf"/>
</dbReference>
<evidence type="ECO:0000313" key="2">
    <source>
        <dbReference type="Proteomes" id="UP000034032"/>
    </source>
</evidence>
<dbReference type="Gene3D" id="3.40.50.1000">
    <property type="entry name" value="HAD superfamily/HAD-like"/>
    <property type="match status" value="1"/>
</dbReference>
<reference evidence="1 2" key="1">
    <citation type="journal article" date="2015" name="Nature">
        <title>rRNA introns, odd ribosomes, and small enigmatic genomes across a large radiation of phyla.</title>
        <authorList>
            <person name="Brown C.T."/>
            <person name="Hug L.A."/>
            <person name="Thomas B.C."/>
            <person name="Sharon I."/>
            <person name="Castelle C.J."/>
            <person name="Singh A."/>
            <person name="Wilkins M.J."/>
            <person name="Williams K.H."/>
            <person name="Banfield J.F."/>
        </authorList>
    </citation>
    <scope>NUCLEOTIDE SEQUENCE [LARGE SCALE GENOMIC DNA]</scope>
</reference>
<sequence length="191" mass="21954">MNDQKEKIIIGFDMDGVIVNNTQPKIRLAKALGFKLLPEQTPSEIISKHLPLLVLRELQRNLYDNIETALTTPLMRGARGVLTAVKKSGFPYFLISRRRIPHIAQGILKKHGLWPYFFDEDNAFFVLEPEDKDVKAAQLGVTHYIDDEVGVISKLNSVKCRFLFDQFNIFSHQPHYTKVTSWAEVKKRLFG</sequence>
<gene>
    <name evidence="1" type="ORF">UW79_C0024G0017</name>
</gene>
<dbReference type="EMBL" id="LCJR01000024">
    <property type="protein sequence ID" value="KKT81194.1"/>
    <property type="molecule type" value="Genomic_DNA"/>
</dbReference>
<evidence type="ECO:0000313" key="1">
    <source>
        <dbReference type="EMBL" id="KKT81194.1"/>
    </source>
</evidence>
<organism evidence="1 2">
    <name type="scientific">Candidatus Yanofskybacteria bacterium GW2011_GWA2_44_9</name>
    <dbReference type="NCBI Taxonomy" id="1619025"/>
    <lineage>
        <taxon>Bacteria</taxon>
        <taxon>Candidatus Yanofskyibacteriota</taxon>
    </lineage>
</organism>
<dbReference type="AlphaFoldDB" id="A0A0G1NAI2"/>
<dbReference type="SUPFAM" id="SSF56784">
    <property type="entry name" value="HAD-like"/>
    <property type="match status" value="1"/>
</dbReference>
<proteinExistence type="predicted"/>
<name>A0A0G1NAI2_9BACT</name>
<protein>
    <submittedName>
        <fullName evidence="1">Uncharacterized protein</fullName>
    </submittedName>
</protein>
<dbReference type="InterPro" id="IPR036412">
    <property type="entry name" value="HAD-like_sf"/>
</dbReference>
<accession>A0A0G1NAI2</accession>
<comment type="caution">
    <text evidence="1">The sequence shown here is derived from an EMBL/GenBank/DDBJ whole genome shotgun (WGS) entry which is preliminary data.</text>
</comment>